<comment type="caution">
    <text evidence="1">The sequence shown here is derived from an EMBL/GenBank/DDBJ whole genome shotgun (WGS) entry which is preliminary data.</text>
</comment>
<dbReference type="AlphaFoldDB" id="A0A6S7J5W1"/>
<name>A0A6S7J5W1_PARCT</name>
<keyword evidence="2" id="KW-1185">Reference proteome</keyword>
<protein>
    <submittedName>
        <fullName evidence="1">Uncharacterized protein</fullName>
    </submittedName>
</protein>
<gene>
    <name evidence="1" type="ORF">PACLA_8A088073</name>
</gene>
<dbReference type="OrthoDB" id="2348824at2759"/>
<organism evidence="1 2">
    <name type="scientific">Paramuricea clavata</name>
    <name type="common">Red gorgonian</name>
    <name type="synonym">Violescent sea-whip</name>
    <dbReference type="NCBI Taxonomy" id="317549"/>
    <lineage>
        <taxon>Eukaryota</taxon>
        <taxon>Metazoa</taxon>
        <taxon>Cnidaria</taxon>
        <taxon>Anthozoa</taxon>
        <taxon>Octocorallia</taxon>
        <taxon>Malacalcyonacea</taxon>
        <taxon>Plexauridae</taxon>
        <taxon>Paramuricea</taxon>
    </lineage>
</organism>
<dbReference type="Proteomes" id="UP001152795">
    <property type="component" value="Unassembled WGS sequence"/>
</dbReference>
<sequence>MLRFSPSSTCQWIIIHVLGLFFKPEYAYLRSQGHVSIGYLEDSFLEEDTYQSCKNTYQSCENNVTTTANLLDSLGFSPHQEKSVTTPSQIIEHLGFLSNSIDMT</sequence>
<proteinExistence type="predicted"/>
<accession>A0A6S7J5W1</accession>
<feature type="non-terminal residue" evidence="1">
    <location>
        <position position="104"/>
    </location>
</feature>
<evidence type="ECO:0000313" key="2">
    <source>
        <dbReference type="Proteomes" id="UP001152795"/>
    </source>
</evidence>
<dbReference type="EMBL" id="CACRXK020006098">
    <property type="protein sequence ID" value="CAB4008358.1"/>
    <property type="molecule type" value="Genomic_DNA"/>
</dbReference>
<evidence type="ECO:0000313" key="1">
    <source>
        <dbReference type="EMBL" id="CAB4008358.1"/>
    </source>
</evidence>
<reference evidence="1" key="1">
    <citation type="submission" date="2020-04" db="EMBL/GenBank/DDBJ databases">
        <authorList>
            <person name="Alioto T."/>
            <person name="Alioto T."/>
            <person name="Gomez Garrido J."/>
        </authorList>
    </citation>
    <scope>NUCLEOTIDE SEQUENCE</scope>
    <source>
        <strain evidence="1">A484AB</strain>
    </source>
</reference>